<reference evidence="3 4" key="1">
    <citation type="submission" date="2020-09" db="EMBL/GenBank/DDBJ databases">
        <title>Characterization of Paenibacillus peoriae strain ZF390 with broad-spectrum antimicrobial activity as a potential biocontrol agent.</title>
        <authorList>
            <person name="Li L."/>
            <person name="Zhao Y."/>
            <person name="Li B."/>
            <person name="Xie X."/>
        </authorList>
    </citation>
    <scope>NUCLEOTIDE SEQUENCE [LARGE SCALE GENOMIC DNA]</scope>
    <source>
        <strain evidence="3 4">ZF390</strain>
    </source>
</reference>
<dbReference type="AlphaFoldDB" id="A0A7H0YBA6"/>
<evidence type="ECO:0000259" key="2">
    <source>
        <dbReference type="Pfam" id="PF14317"/>
    </source>
</evidence>
<dbReference type="RefSeq" id="WP_190298695.1">
    <property type="nucleotide sequence ID" value="NZ_CP061172.1"/>
</dbReference>
<organism evidence="3 4">
    <name type="scientific">Paenibacillus peoriae</name>
    <dbReference type="NCBI Taxonomy" id="59893"/>
    <lineage>
        <taxon>Bacteria</taxon>
        <taxon>Bacillati</taxon>
        <taxon>Bacillota</taxon>
        <taxon>Bacilli</taxon>
        <taxon>Bacillales</taxon>
        <taxon>Paenibacillaceae</taxon>
        <taxon>Paenibacillus</taxon>
    </lineage>
</organism>
<dbReference type="Pfam" id="PF14317">
    <property type="entry name" value="YcxB"/>
    <property type="match status" value="1"/>
</dbReference>
<feature type="transmembrane region" description="Helical" evidence="1">
    <location>
        <begin position="35"/>
        <end position="53"/>
    </location>
</feature>
<feature type="domain" description="YcxB-like C-terminal" evidence="2">
    <location>
        <begin position="113"/>
        <end position="159"/>
    </location>
</feature>
<gene>
    <name evidence="3" type="ORF">IAQ67_04555</name>
</gene>
<keyword evidence="1" id="KW-0472">Membrane</keyword>
<evidence type="ECO:0000313" key="4">
    <source>
        <dbReference type="Proteomes" id="UP000516384"/>
    </source>
</evidence>
<sequence length="182" mass="21746">MQQSETLLYKYRLTLKDIMLFNFCLKYQKSTGLKLMASIQFLLVIMATYKLIVDNEVDPNTIAMFFFPFLVFVIIPFFTIKEVKANYLNHPQWPIEKDYEFSKEGLHFTYSAGYNWDQVKGVINTLTAFYILLPDHKFILIPKRVFSSRLEGRQFKEMLKTQIGSERWDYKFIDKMSKLNRK</sequence>
<feature type="transmembrane region" description="Helical" evidence="1">
    <location>
        <begin position="59"/>
        <end position="80"/>
    </location>
</feature>
<proteinExistence type="predicted"/>
<keyword evidence="1" id="KW-1133">Transmembrane helix</keyword>
<dbReference type="Proteomes" id="UP000516384">
    <property type="component" value="Chromosome"/>
</dbReference>
<evidence type="ECO:0000256" key="1">
    <source>
        <dbReference type="SAM" id="Phobius"/>
    </source>
</evidence>
<dbReference type="InterPro" id="IPR025588">
    <property type="entry name" value="YcxB-like_C"/>
</dbReference>
<evidence type="ECO:0000313" key="3">
    <source>
        <dbReference type="EMBL" id="QNR68364.1"/>
    </source>
</evidence>
<keyword evidence="1" id="KW-0812">Transmembrane</keyword>
<dbReference type="EMBL" id="CP061172">
    <property type="protein sequence ID" value="QNR68364.1"/>
    <property type="molecule type" value="Genomic_DNA"/>
</dbReference>
<accession>A0A7H0YBA6</accession>
<protein>
    <submittedName>
        <fullName evidence="3">YcxB family protein</fullName>
    </submittedName>
</protein>
<name>A0A7H0YBA6_9BACL</name>